<dbReference type="EMBL" id="JAEAGR010000017">
    <property type="protein sequence ID" value="MBH1942146.1"/>
    <property type="molecule type" value="Genomic_DNA"/>
</dbReference>
<dbReference type="Proteomes" id="UP000623269">
    <property type="component" value="Unassembled WGS sequence"/>
</dbReference>
<sequence>MSSYNWLNVTQKEIMDTIESPINKKITASLFNVFLSNGLRIKTRAEYMPNDLLPLHGYTVYFYVKGSKETIILNTFFFKIQLRINNRSTLDKLDDYSENIRNAILTAAPCKACPNREGIFTGHGEYIFTYHGKEYRKCQTMCTNFKIQNLNECDIDSLIDIINHEISFMKPNLIK</sequence>
<accession>A0A8J7HCJ4</accession>
<dbReference type="AlphaFoldDB" id="A0A8J7HCJ4"/>
<keyword evidence="2" id="KW-1185">Reference proteome</keyword>
<organism evidence="1 2">
    <name type="scientific">Mobilitalea sibirica</name>
    <dbReference type="NCBI Taxonomy" id="1462919"/>
    <lineage>
        <taxon>Bacteria</taxon>
        <taxon>Bacillati</taxon>
        <taxon>Bacillota</taxon>
        <taxon>Clostridia</taxon>
        <taxon>Lachnospirales</taxon>
        <taxon>Lachnospiraceae</taxon>
        <taxon>Mobilitalea</taxon>
    </lineage>
</organism>
<protein>
    <submittedName>
        <fullName evidence="1">Uncharacterized protein</fullName>
    </submittedName>
</protein>
<name>A0A8J7HCJ4_9FIRM</name>
<proteinExistence type="predicted"/>
<gene>
    <name evidence="1" type="ORF">I5677_14685</name>
</gene>
<evidence type="ECO:0000313" key="1">
    <source>
        <dbReference type="EMBL" id="MBH1942146.1"/>
    </source>
</evidence>
<reference evidence="1" key="1">
    <citation type="submission" date="2020-12" db="EMBL/GenBank/DDBJ databases">
        <title>M. sibirica DSM 26468T genome.</title>
        <authorList>
            <person name="Thieme N."/>
            <person name="Rettenmaier R."/>
            <person name="Zverlov V."/>
            <person name="Liebl W."/>
        </authorList>
    </citation>
    <scope>NUCLEOTIDE SEQUENCE</scope>
    <source>
        <strain evidence="1">DSM 26468</strain>
    </source>
</reference>
<dbReference type="RefSeq" id="WP_197662393.1">
    <property type="nucleotide sequence ID" value="NZ_JAEAGR010000017.1"/>
</dbReference>
<evidence type="ECO:0000313" key="2">
    <source>
        <dbReference type="Proteomes" id="UP000623269"/>
    </source>
</evidence>
<comment type="caution">
    <text evidence="1">The sequence shown here is derived from an EMBL/GenBank/DDBJ whole genome shotgun (WGS) entry which is preliminary data.</text>
</comment>